<evidence type="ECO:0000313" key="6">
    <source>
        <dbReference type="Proteomes" id="UP000245977"/>
    </source>
</evidence>
<dbReference type="GO" id="GO:0005737">
    <property type="term" value="C:cytoplasm"/>
    <property type="evidence" value="ECO:0007669"/>
    <property type="project" value="TreeGrafter"/>
</dbReference>
<evidence type="ECO:0000256" key="2">
    <source>
        <dbReference type="ARBA" id="ARBA00022977"/>
    </source>
</evidence>
<reference evidence="5" key="1">
    <citation type="submission" date="2019-08" db="EMBL/GenBank/DDBJ databases">
        <title>The complete genome of Acinetobacter defluvii strain WCHAD010030.</title>
        <authorList>
            <person name="Hu Y."/>
            <person name="Qin J."/>
            <person name="Feng Y."/>
            <person name="Zong Z."/>
        </authorList>
    </citation>
    <scope>NUCLEOTIDE SEQUENCE</scope>
    <source>
        <strain evidence="5">WCHA30</strain>
    </source>
</reference>
<dbReference type="PANTHER" id="PTHR13847:SF289">
    <property type="entry name" value="GLYCINE OXIDASE"/>
    <property type="match status" value="1"/>
</dbReference>
<comment type="pathway">
    <text evidence="1">Cofactor biosynthesis; thiamine diphosphate biosynthesis.</text>
</comment>
<gene>
    <name evidence="5" type="primary">thiO</name>
    <name evidence="5" type="ORF">DJ533_15030</name>
</gene>
<dbReference type="EMBL" id="CP029397">
    <property type="protein sequence ID" value="AWL29783.1"/>
    <property type="molecule type" value="Genomic_DNA"/>
</dbReference>
<dbReference type="GO" id="GO:0009229">
    <property type="term" value="P:thiamine diphosphate biosynthetic process"/>
    <property type="evidence" value="ECO:0007669"/>
    <property type="project" value="UniProtKB-UniPathway"/>
</dbReference>
<dbReference type="PANTHER" id="PTHR13847">
    <property type="entry name" value="SARCOSINE DEHYDROGENASE-RELATED"/>
    <property type="match status" value="1"/>
</dbReference>
<organism evidence="5 6">
    <name type="scientific">Acinetobacter defluvii</name>
    <dbReference type="NCBI Taxonomy" id="1871111"/>
    <lineage>
        <taxon>Bacteria</taxon>
        <taxon>Pseudomonadati</taxon>
        <taxon>Pseudomonadota</taxon>
        <taxon>Gammaproteobacteria</taxon>
        <taxon>Moraxellales</taxon>
        <taxon>Moraxellaceae</taxon>
        <taxon>Acinetobacter</taxon>
    </lineage>
</organism>
<dbReference type="GO" id="GO:0043799">
    <property type="term" value="F:glycine oxidase activity"/>
    <property type="evidence" value="ECO:0007669"/>
    <property type="project" value="UniProtKB-EC"/>
</dbReference>
<dbReference type="STRING" id="1871111.GCA_001704615_03565"/>
<evidence type="ECO:0000259" key="4">
    <source>
        <dbReference type="Pfam" id="PF01266"/>
    </source>
</evidence>
<sequence>MHIAIIGAGVSGLLTALELIEQGCTVTIFDQQQAGHAASWAGGGILSPMYPWRYPREVNHLAQYGKCMYQEWNAKLQPETGIDFEIHETGMLIFDETDFEIGLNYKDQYQEPMQHCEYLEREALEQVNSHVSEQFQHAIYFPQLANVRNPRLLKSLITYLKQHPKVEVIENTWIEKFNFHNHHIQSIQTSNTKHYQADQFVITTGAWSNCWSEQLHLSIPVEPVQGQMLLFKTPEKWLPTMCMNKVMYLIPRLDGHVVCGSSMDHLGFDQRPSVQTQQNIYKACVEMIPELANFPIVKQWAGLRPSSPTGIPYIGQMPEIENLWANFGHYRNGLCMGPASAQLLRQLMLKQQTLVEATAYSPQRLKSNLSNVV</sequence>
<keyword evidence="2" id="KW-0784">Thiamine biosynthesis</keyword>
<dbReference type="InterPro" id="IPR006076">
    <property type="entry name" value="FAD-dep_OxRdtase"/>
</dbReference>
<keyword evidence="3 5" id="KW-0560">Oxidoreductase</keyword>
<dbReference type="NCBIfam" id="TIGR02352">
    <property type="entry name" value="thiamin_ThiO"/>
    <property type="match status" value="1"/>
</dbReference>
<dbReference type="KEGG" id="adv:DJ533_15030"/>
<dbReference type="GO" id="GO:0050660">
    <property type="term" value="F:flavin adenine dinucleotide binding"/>
    <property type="evidence" value="ECO:0007669"/>
    <property type="project" value="InterPro"/>
</dbReference>
<dbReference type="InterPro" id="IPR036188">
    <property type="entry name" value="FAD/NAD-bd_sf"/>
</dbReference>
<dbReference type="UniPathway" id="UPA00060"/>
<dbReference type="Gene3D" id="3.30.9.10">
    <property type="entry name" value="D-Amino Acid Oxidase, subunit A, domain 2"/>
    <property type="match status" value="1"/>
</dbReference>
<accession>A0A2S2FFM4</accession>
<feature type="domain" description="FAD dependent oxidoreductase" evidence="4">
    <location>
        <begin position="3"/>
        <end position="346"/>
    </location>
</feature>
<dbReference type="Proteomes" id="UP000245977">
    <property type="component" value="Chromosome"/>
</dbReference>
<dbReference type="EC" id="1.4.3.19" evidence="5"/>
<dbReference type="AlphaFoldDB" id="A0A2S2FFM4"/>
<dbReference type="GO" id="GO:0009228">
    <property type="term" value="P:thiamine biosynthetic process"/>
    <property type="evidence" value="ECO:0007669"/>
    <property type="project" value="UniProtKB-KW"/>
</dbReference>
<evidence type="ECO:0000313" key="5">
    <source>
        <dbReference type="EMBL" id="AWL29783.1"/>
    </source>
</evidence>
<dbReference type="OrthoDB" id="18526at2"/>
<dbReference type="SUPFAM" id="SSF51905">
    <property type="entry name" value="FAD/NAD(P)-binding domain"/>
    <property type="match status" value="1"/>
</dbReference>
<dbReference type="Gene3D" id="3.50.50.60">
    <property type="entry name" value="FAD/NAD(P)-binding domain"/>
    <property type="match status" value="1"/>
</dbReference>
<evidence type="ECO:0000256" key="1">
    <source>
        <dbReference type="ARBA" id="ARBA00004948"/>
    </source>
</evidence>
<proteinExistence type="predicted"/>
<dbReference type="SUPFAM" id="SSF54373">
    <property type="entry name" value="FAD-linked reductases, C-terminal domain"/>
    <property type="match status" value="1"/>
</dbReference>
<keyword evidence="6" id="KW-1185">Reference proteome</keyword>
<name>A0A2S2FFM4_9GAMM</name>
<dbReference type="Pfam" id="PF01266">
    <property type="entry name" value="DAO"/>
    <property type="match status" value="1"/>
</dbReference>
<protein>
    <submittedName>
        <fullName evidence="5">Glycine oxidase ThiO</fullName>
        <ecNumber evidence="5">1.4.3.19</ecNumber>
    </submittedName>
</protein>
<dbReference type="InterPro" id="IPR012727">
    <property type="entry name" value="Gly_oxidase_ThiO"/>
</dbReference>
<evidence type="ECO:0000256" key="3">
    <source>
        <dbReference type="ARBA" id="ARBA00023002"/>
    </source>
</evidence>
<dbReference type="RefSeq" id="WP_065994198.1">
    <property type="nucleotide sequence ID" value="NZ_CP029397.2"/>
</dbReference>